<protein>
    <submittedName>
        <fullName evidence="1">Uncharacterized protein</fullName>
    </submittedName>
</protein>
<dbReference type="Proteomes" id="UP000199702">
    <property type="component" value="Unassembled WGS sequence"/>
</dbReference>
<dbReference type="OrthoDB" id="1267200at2"/>
<evidence type="ECO:0000313" key="2">
    <source>
        <dbReference type="Proteomes" id="UP000199702"/>
    </source>
</evidence>
<proteinExistence type="predicted"/>
<dbReference type="AlphaFoldDB" id="A0A1H6TJL0"/>
<reference evidence="2" key="1">
    <citation type="submission" date="2016-10" db="EMBL/GenBank/DDBJ databases">
        <authorList>
            <person name="Varghese N."/>
            <person name="Submissions S."/>
        </authorList>
    </citation>
    <scope>NUCLEOTIDE SEQUENCE [LARGE SCALE GENOMIC DNA]</scope>
    <source>
        <strain evidence="2">DSM 17934</strain>
    </source>
</reference>
<gene>
    <name evidence="1" type="ORF">SAMN05660918_1674</name>
</gene>
<dbReference type="RefSeq" id="WP_091311339.1">
    <property type="nucleotide sequence ID" value="NZ_CBCSJU010000007.1"/>
</dbReference>
<keyword evidence="2" id="KW-1185">Reference proteome</keyword>
<dbReference type="EMBL" id="FNYA01000003">
    <property type="protein sequence ID" value="SEI80238.1"/>
    <property type="molecule type" value="Genomic_DNA"/>
</dbReference>
<organism evidence="1 2">
    <name type="scientific">Flavobacterium terrigena</name>
    <dbReference type="NCBI Taxonomy" id="402734"/>
    <lineage>
        <taxon>Bacteria</taxon>
        <taxon>Pseudomonadati</taxon>
        <taxon>Bacteroidota</taxon>
        <taxon>Flavobacteriia</taxon>
        <taxon>Flavobacteriales</taxon>
        <taxon>Flavobacteriaceae</taxon>
        <taxon>Flavobacterium</taxon>
    </lineage>
</organism>
<accession>A0A1H6TJL0</accession>
<name>A0A1H6TJL0_9FLAO</name>
<sequence length="280" mass="32747">MEKIIEKLKQEIINHDIVKNSSLFGSFQWKRAQYILLSDIIYESLSKSEFMQGSKKNDLGVSISSTTLQRIFTNNYTVNGNTDLRFLKTLDKLAIFLGYPNLNSFLLHHSKSEKTEVEKEPTETVSEIQDTNLPIHFFTEIVLNSCKEYFELLKKLPTVDMGRFSEYVFEESSVFKRIFDLHVKYSELDYHLNCENNRSNFEVYGYKLRSISEDTAVIGTKEFWNIGFVDSNGKNKYVINEVTRQLYFLRKINGVWKIWDNHNPGYDTLAADFLKTKSDI</sequence>
<evidence type="ECO:0000313" key="1">
    <source>
        <dbReference type="EMBL" id="SEI80238.1"/>
    </source>
</evidence>